<dbReference type="InterPro" id="IPR032206">
    <property type="entry name" value="DUF5025"/>
</dbReference>
<proteinExistence type="predicted"/>
<sequence>MLLCSSTLLFSCEEEETWNPQDSSSWGYFDGEINGEKVHLQNTIYKDYINKGSRYTHSKKFVDSKRAYYININVLDKRDIHLRCNLMQFEVGTQYITASIPSFQEKDDYNAVSCWATDSTNVCNEFEVKASRPVKLEITDIKYFYDNDGNAYTLQPKLIEGNIDAVLYHGNDSISIKGHFETK</sequence>
<dbReference type="AlphaFoldDB" id="A0AA37NHH4"/>
<gene>
    <name evidence="1" type="ORF">CE91St3_05660</name>
</gene>
<accession>A0AA37NHH4</accession>
<dbReference type="Pfam" id="PF16428">
    <property type="entry name" value="DUF5025"/>
    <property type="match status" value="1"/>
</dbReference>
<dbReference type="EMBL" id="BQNZ01000001">
    <property type="protein sequence ID" value="GKH70703.1"/>
    <property type="molecule type" value="Genomic_DNA"/>
</dbReference>
<organism evidence="1 2">
    <name type="scientific">Parabacteroides merdae</name>
    <dbReference type="NCBI Taxonomy" id="46503"/>
    <lineage>
        <taxon>Bacteria</taxon>
        <taxon>Pseudomonadati</taxon>
        <taxon>Bacteroidota</taxon>
        <taxon>Bacteroidia</taxon>
        <taxon>Bacteroidales</taxon>
        <taxon>Tannerellaceae</taxon>
        <taxon>Parabacteroides</taxon>
    </lineage>
</organism>
<evidence type="ECO:0000313" key="2">
    <source>
        <dbReference type="Proteomes" id="UP001055114"/>
    </source>
</evidence>
<protein>
    <recommendedName>
        <fullName evidence="3">DUF5025 domain-containing protein</fullName>
    </recommendedName>
</protein>
<comment type="caution">
    <text evidence="1">The sequence shown here is derived from an EMBL/GenBank/DDBJ whole genome shotgun (WGS) entry which is preliminary data.</text>
</comment>
<dbReference type="Proteomes" id="UP001055114">
    <property type="component" value="Unassembled WGS sequence"/>
</dbReference>
<name>A0AA37NHH4_9BACT</name>
<reference evidence="1" key="1">
    <citation type="submission" date="2022-01" db="EMBL/GenBank/DDBJ databases">
        <title>Novel bile acid biosynthetic pathways are enriched in the microbiome of centenarians.</title>
        <authorList>
            <person name="Sato Y."/>
            <person name="Atarashi K."/>
            <person name="Plichta R.D."/>
            <person name="Arai Y."/>
            <person name="Sasajima S."/>
            <person name="Kearney M.S."/>
            <person name="Suda W."/>
            <person name="Takeshita K."/>
            <person name="Sasaki T."/>
            <person name="Okamoto S."/>
            <person name="Skelly N.A."/>
            <person name="Okamura Y."/>
            <person name="Vlamakis H."/>
            <person name="Li Y."/>
            <person name="Tanoue T."/>
            <person name="Takei H."/>
            <person name="Nittono H."/>
            <person name="Narushima S."/>
            <person name="Irie J."/>
            <person name="Itoh H."/>
            <person name="Moriya K."/>
            <person name="Sugiura Y."/>
            <person name="Suematsu M."/>
            <person name="Moritoki N."/>
            <person name="Shibata S."/>
            <person name="Littman R.D."/>
            <person name="Fischbach A.M."/>
            <person name="Uwamino Y."/>
            <person name="Inoue T."/>
            <person name="Honda A."/>
            <person name="Hattori M."/>
            <person name="Murai T."/>
            <person name="Xavier J.R."/>
            <person name="Hirose N."/>
            <person name="Honda K."/>
        </authorList>
    </citation>
    <scope>NUCLEOTIDE SEQUENCE</scope>
    <source>
        <strain evidence="1">CE91-St3</strain>
    </source>
</reference>
<evidence type="ECO:0000313" key="1">
    <source>
        <dbReference type="EMBL" id="GKH70703.1"/>
    </source>
</evidence>
<evidence type="ECO:0008006" key="3">
    <source>
        <dbReference type="Google" id="ProtNLM"/>
    </source>
</evidence>